<keyword evidence="7 11" id="KW-0472">Membrane</keyword>
<keyword evidence="14" id="KW-0966">Cell projection</keyword>
<dbReference type="AlphaFoldDB" id="A0A0A7REL8"/>
<evidence type="ECO:0000256" key="6">
    <source>
        <dbReference type="ARBA" id="ARBA00022989"/>
    </source>
</evidence>
<gene>
    <name evidence="14" type="primary">fliF</name>
    <name evidence="15" type="ORF">IV43_GL000804</name>
    <name evidence="16" type="ORF">LAC1533_1895</name>
</gene>
<protein>
    <recommendedName>
        <fullName evidence="9">Flagellar M-ring protein</fullName>
    </recommendedName>
</protein>
<reference evidence="18" key="4">
    <citation type="submission" date="2016-11" db="EMBL/GenBank/DDBJ databases">
        <authorList>
            <person name="Papadimitriou K."/>
        </authorList>
    </citation>
    <scope>NUCLEOTIDE SEQUENCE [LARGE SCALE GENOMIC DNA]</scope>
    <source>
        <strain evidence="18">ACA-DC 1533</strain>
    </source>
</reference>
<dbReference type="Gene3D" id="3.30.300.30">
    <property type="match status" value="1"/>
</dbReference>
<evidence type="ECO:0000256" key="2">
    <source>
        <dbReference type="ARBA" id="ARBA00004651"/>
    </source>
</evidence>
<feature type="transmembrane region" description="Helical" evidence="11">
    <location>
        <begin position="416"/>
        <end position="437"/>
    </location>
</feature>
<evidence type="ECO:0000313" key="16">
    <source>
        <dbReference type="EMBL" id="SFV41318.1"/>
    </source>
</evidence>
<keyword evidence="5 11" id="KW-0812">Transmembrane</keyword>
<evidence type="ECO:0000256" key="8">
    <source>
        <dbReference type="ARBA" id="ARBA00023143"/>
    </source>
</evidence>
<dbReference type="PRINTS" id="PR01009">
    <property type="entry name" value="FLGMRINGFLIF"/>
</dbReference>
<dbReference type="GeneID" id="95350005"/>
<reference evidence="16" key="3">
    <citation type="submission" date="2016-11" db="EMBL/GenBank/DDBJ databases">
        <authorList>
            <person name="Jaros S."/>
            <person name="Januszkiewicz K."/>
            <person name="Wedrychowicz H."/>
        </authorList>
    </citation>
    <scope>NUCLEOTIDE SEQUENCE [LARGE SCALE GENOMIC DNA]</scope>
    <source>
        <strain evidence="16">ACA-DC 1533</strain>
    </source>
</reference>
<dbReference type="EMBL" id="KM886858">
    <property type="protein sequence ID" value="AJA33646.1"/>
    <property type="molecule type" value="Genomic_DNA"/>
</dbReference>
<feature type="transmembrane region" description="Helical" evidence="11">
    <location>
        <begin position="21"/>
        <end position="43"/>
    </location>
</feature>
<keyword evidence="8 9" id="KW-0975">Bacterial flagellum</keyword>
<evidence type="ECO:0000256" key="3">
    <source>
        <dbReference type="ARBA" id="ARBA00007971"/>
    </source>
</evidence>
<dbReference type="InterPro" id="IPR006182">
    <property type="entry name" value="FliF_N_dom"/>
</dbReference>
<feature type="compositionally biased region" description="Basic and acidic residues" evidence="10">
    <location>
        <begin position="476"/>
        <end position="504"/>
    </location>
</feature>
<dbReference type="PANTHER" id="PTHR30046">
    <property type="entry name" value="FLAGELLAR M-RING PROTEIN"/>
    <property type="match status" value="1"/>
</dbReference>
<name>A0A0A7REL8_9LACO</name>
<feature type="compositionally biased region" description="Acidic residues" evidence="10">
    <location>
        <begin position="447"/>
        <end position="459"/>
    </location>
</feature>
<evidence type="ECO:0000259" key="13">
    <source>
        <dbReference type="Pfam" id="PF08345"/>
    </source>
</evidence>
<comment type="function">
    <text evidence="9">The M ring may be actively involved in energy transduction.</text>
</comment>
<reference evidence="15 17" key="2">
    <citation type="journal article" date="2015" name="Genome Announc.">
        <title>Expanding the biotechnology potential of lactobacilli through comparative genomics of 213 strains and associated genera.</title>
        <authorList>
            <person name="Sun Z."/>
            <person name="Harris H.M."/>
            <person name="McCann A."/>
            <person name="Guo C."/>
            <person name="Argimon S."/>
            <person name="Zhang W."/>
            <person name="Yang X."/>
            <person name="Jeffery I.B."/>
            <person name="Cooney J.C."/>
            <person name="Kagawa T.F."/>
            <person name="Liu W."/>
            <person name="Song Y."/>
            <person name="Salvetti E."/>
            <person name="Wrobel A."/>
            <person name="Rasinkangas P."/>
            <person name="Parkhill J."/>
            <person name="Rea M.C."/>
            <person name="O'Sullivan O."/>
            <person name="Ritari J."/>
            <person name="Douillard F.P."/>
            <person name="Paul Ross R."/>
            <person name="Yang R."/>
            <person name="Briner A.E."/>
            <person name="Felis G.E."/>
            <person name="de Vos W.M."/>
            <person name="Barrangou R."/>
            <person name="Klaenhammer T.R."/>
            <person name="Caufield P.W."/>
            <person name="Cui Y."/>
            <person name="Zhang H."/>
            <person name="O'Toole P.W."/>
        </authorList>
    </citation>
    <scope>NUCLEOTIDE SEQUENCE [LARGE SCALE GENOMIC DNA]</scope>
    <source>
        <strain evidence="15 17">DSM 15353</strain>
    </source>
</reference>
<dbReference type="EMBL" id="LT630287">
    <property type="protein sequence ID" value="SFV41318.1"/>
    <property type="molecule type" value="Genomic_DNA"/>
</dbReference>
<dbReference type="InterPro" id="IPR000067">
    <property type="entry name" value="FlgMring_FliF"/>
</dbReference>
<feature type="domain" description="Flagellar M-ring C-terminal" evidence="13">
    <location>
        <begin position="256"/>
        <end position="395"/>
    </location>
</feature>
<comment type="subcellular location">
    <subcellularLocation>
        <location evidence="1 9">Bacterial flagellum basal body</location>
    </subcellularLocation>
    <subcellularLocation>
        <location evidence="2">Cell membrane</location>
        <topology evidence="2">Multi-pass membrane protein</topology>
    </subcellularLocation>
</comment>
<keyword evidence="4" id="KW-1003">Cell membrane</keyword>
<dbReference type="InterPro" id="IPR045851">
    <property type="entry name" value="AMP-bd_C_sf"/>
</dbReference>
<dbReference type="RefSeq" id="WP_010498167.1">
    <property type="nucleotide sequence ID" value="NZ_JQBK01000002.1"/>
</dbReference>
<dbReference type="NCBIfam" id="TIGR00206">
    <property type="entry name" value="fliF"/>
    <property type="match status" value="1"/>
</dbReference>
<organism evidence="14">
    <name type="scientific">Ligilactobacillus acidipiscis</name>
    <dbReference type="NCBI Taxonomy" id="89059"/>
    <lineage>
        <taxon>Bacteria</taxon>
        <taxon>Bacillati</taxon>
        <taxon>Bacillota</taxon>
        <taxon>Bacilli</taxon>
        <taxon>Lactobacillales</taxon>
        <taxon>Lactobacillaceae</taxon>
        <taxon>Ligilactobacillus</taxon>
    </lineage>
</organism>
<dbReference type="PIRSF" id="PIRSF004862">
    <property type="entry name" value="FliF"/>
    <property type="match status" value="1"/>
</dbReference>
<dbReference type="EMBL" id="JQBK01000002">
    <property type="protein sequence ID" value="KRN88057.1"/>
    <property type="molecule type" value="Genomic_DNA"/>
</dbReference>
<evidence type="ECO:0000313" key="15">
    <source>
        <dbReference type="EMBL" id="KRN88057.1"/>
    </source>
</evidence>
<evidence type="ECO:0000313" key="17">
    <source>
        <dbReference type="Proteomes" id="UP000051491"/>
    </source>
</evidence>
<dbReference type="Pfam" id="PF01514">
    <property type="entry name" value="YscJ_FliF"/>
    <property type="match status" value="1"/>
</dbReference>
<proteinExistence type="inferred from homology"/>
<sequence length="526" mass="57738">MDKVKDFFGNLKDKWSNLNRLVKIAIIAGLISILAAGGIVYYLNTRVEYAVLFSNLSDADAGTVTKDLEDQDIKYKLKDDGKTILVDKTKVDQYRIDMAVDNKLPDSSQGYELFDDTSMMTTDEDRKIMYQRATTGELERSIGSLNAVKKAKVMLTMPDDDVFSDDAKGKKAKASVALTLNGNTISNSAVKGIVELTTGAVKGLTAENVKVVDSNGNVLADGNNDNDDLTGANSKYMQIQKQFEKQLEKKITRVLGPLADGNKISVAVNADLNFDALERKTTKYSNPNLRSENVQANGNQEQIQQAQTGQTDDNVSNVTGDNTDNGASYSRTINNELDTDVTKQVSAPGTVKRLTTSVAIRGDVSGDQQAQIKSIVRSAIGYDKDRGDKVTVQALDVPDTTPKVHKTKTVKNNVPWWYIALPIGVIAIAGIAAFLIIRKKRQDDDDDYYDDDYDVDVTDDSPQPGPTSSANSEPLPEAKQEEKAVPLQEKPEVKERQAKDKQAKDYAQTNPAVTAELLKAWMKDHH</sequence>
<dbReference type="InterPro" id="IPR043427">
    <property type="entry name" value="YscJ/FliF"/>
</dbReference>
<evidence type="ECO:0000313" key="14">
    <source>
        <dbReference type="EMBL" id="AJA33646.1"/>
    </source>
</evidence>
<feature type="region of interest" description="Disordered" evidence="10">
    <location>
        <begin position="447"/>
        <end position="510"/>
    </location>
</feature>
<keyword evidence="14" id="KW-0969">Cilium</keyword>
<dbReference type="PATRIC" id="fig|89059.3.peg.840"/>
<dbReference type="GO" id="GO:0009431">
    <property type="term" value="C:bacterial-type flagellum basal body, MS ring"/>
    <property type="evidence" value="ECO:0007669"/>
    <property type="project" value="InterPro"/>
</dbReference>
<evidence type="ECO:0000256" key="7">
    <source>
        <dbReference type="ARBA" id="ARBA00023136"/>
    </source>
</evidence>
<dbReference type="Pfam" id="PF08345">
    <property type="entry name" value="YscJ_FliF_C"/>
    <property type="match status" value="1"/>
</dbReference>
<dbReference type="GO" id="GO:0071973">
    <property type="term" value="P:bacterial-type flagellum-dependent cell motility"/>
    <property type="evidence" value="ECO:0007669"/>
    <property type="project" value="InterPro"/>
</dbReference>
<reference evidence="14" key="1">
    <citation type="journal article" date="2014" name="Appl. Environ. Microbiol.">
        <title>Detection and genomic characterization of motility in Lactobacillus curvatus: confirmation of motility in a species outside the Lactobacillus salivarius clade.</title>
        <authorList>
            <person name="Cousin F.J."/>
            <person name="Lynch S.M."/>
            <person name="Harris H.M."/>
            <person name="McCann A."/>
            <person name="Lynch D.B."/>
            <person name="Neville B.A."/>
            <person name="Irisawa T."/>
            <person name="Okada S."/>
            <person name="Endo A."/>
            <person name="O'Toole P.W."/>
        </authorList>
    </citation>
    <scope>NUCLEOTIDE SEQUENCE</scope>
    <source>
        <strain evidence="14">KCTC 13900</strain>
    </source>
</reference>
<feature type="domain" description="Flagellar M-ring N-terminal" evidence="12">
    <location>
        <begin position="45"/>
        <end position="220"/>
    </location>
</feature>
<dbReference type="GO" id="GO:0003774">
    <property type="term" value="F:cytoskeletal motor activity"/>
    <property type="evidence" value="ECO:0007669"/>
    <property type="project" value="InterPro"/>
</dbReference>
<dbReference type="Proteomes" id="UP000190935">
    <property type="component" value="Chromosome I"/>
</dbReference>
<dbReference type="GO" id="GO:0005886">
    <property type="term" value="C:plasma membrane"/>
    <property type="evidence" value="ECO:0007669"/>
    <property type="project" value="UniProtKB-SubCell"/>
</dbReference>
<evidence type="ECO:0000259" key="12">
    <source>
        <dbReference type="Pfam" id="PF01514"/>
    </source>
</evidence>
<keyword evidence="6 11" id="KW-1133">Transmembrane helix</keyword>
<dbReference type="KEGG" id="laca:LAC1533_1895"/>
<comment type="similarity">
    <text evidence="3 9">Belongs to the FliF family.</text>
</comment>
<accession>A0A0A7REL8</accession>
<dbReference type="PANTHER" id="PTHR30046:SF0">
    <property type="entry name" value="FLAGELLAR M-RING PROTEIN"/>
    <property type="match status" value="1"/>
</dbReference>
<evidence type="ECO:0000256" key="1">
    <source>
        <dbReference type="ARBA" id="ARBA00004117"/>
    </source>
</evidence>
<evidence type="ECO:0000256" key="10">
    <source>
        <dbReference type="SAM" id="MobiDB-lite"/>
    </source>
</evidence>
<feature type="compositionally biased region" description="Polar residues" evidence="10">
    <location>
        <begin position="312"/>
        <end position="328"/>
    </location>
</feature>
<evidence type="ECO:0000313" key="18">
    <source>
        <dbReference type="Proteomes" id="UP000190935"/>
    </source>
</evidence>
<dbReference type="InterPro" id="IPR013556">
    <property type="entry name" value="Flag_M-ring_C"/>
</dbReference>
<dbReference type="OrthoDB" id="9807026at2"/>
<feature type="region of interest" description="Disordered" evidence="10">
    <location>
        <begin position="307"/>
        <end position="328"/>
    </location>
</feature>
<dbReference type="STRING" id="89059.LAC1533_1895"/>
<keyword evidence="14" id="KW-0282">Flagellum</keyword>
<evidence type="ECO:0000256" key="4">
    <source>
        <dbReference type="ARBA" id="ARBA00022475"/>
    </source>
</evidence>
<evidence type="ECO:0000256" key="11">
    <source>
        <dbReference type="SAM" id="Phobius"/>
    </source>
</evidence>
<evidence type="ECO:0000256" key="9">
    <source>
        <dbReference type="PIRNR" id="PIRNR004862"/>
    </source>
</evidence>
<evidence type="ECO:0000256" key="5">
    <source>
        <dbReference type="ARBA" id="ARBA00022692"/>
    </source>
</evidence>
<dbReference type="Proteomes" id="UP000051491">
    <property type="component" value="Unassembled WGS sequence"/>
</dbReference>